<dbReference type="STRING" id="331113.SNE_A11690"/>
<keyword evidence="1" id="KW-1133">Transmembrane helix</keyword>
<dbReference type="SUPFAM" id="SSF55073">
    <property type="entry name" value="Nucleotide cyclase"/>
    <property type="match status" value="1"/>
</dbReference>
<name>F8L8C3_SIMNZ</name>
<dbReference type="GO" id="GO:0035556">
    <property type="term" value="P:intracellular signal transduction"/>
    <property type="evidence" value="ECO:0007669"/>
    <property type="project" value="InterPro"/>
</dbReference>
<dbReference type="eggNOG" id="COG3290">
    <property type="taxonomic scope" value="Bacteria"/>
</dbReference>
<reference evidence="4 5" key="2">
    <citation type="journal article" date="2011" name="Mol. Biol. Evol.">
        <title>Unity in variety--the pan-genome of the Chlamydiae.</title>
        <authorList>
            <person name="Collingro A."/>
            <person name="Tischler P."/>
            <person name="Weinmaier T."/>
            <person name="Penz T."/>
            <person name="Heinz E."/>
            <person name="Brunham R.C."/>
            <person name="Read T.D."/>
            <person name="Bavoil P.M."/>
            <person name="Sachse K."/>
            <person name="Kahane S."/>
            <person name="Friedman M.G."/>
            <person name="Rattei T."/>
            <person name="Myers G.S."/>
            <person name="Horn M."/>
        </authorList>
    </citation>
    <scope>NUCLEOTIDE SEQUENCE [LARGE SCALE GENOMIC DNA]</scope>
    <source>
        <strain evidence="5">ATCC VR-1471 / Z</strain>
    </source>
</reference>
<evidence type="ECO:0000259" key="3">
    <source>
        <dbReference type="PROSITE" id="PS50885"/>
    </source>
</evidence>
<sequence length="503" mass="57701">MKFRTKLFYSFISLGLMSTLLALFIIYGEASRLIFDEIRSKILSLVSNTVQLINPSELQTFIASNGNQDNPVFQNLKRELFEIRDLNRRSDVYVQYVYILCKFPDSDRYFFVIDAEEGRRFISAYGDPFPANIQLPPDPRKSYVTQNIYSDAWGTWITGYAPIFDAQGKEIGLLGIDVRTKEIYMELEKLLLYGLIAFAISIFVGIVFAYFLSKLVSSSLSVLCDTVKQIGKGEFNSRSPLHTRDEFNELSIAINTMAKGLEERERLKMGFARYVSQYALEELLKLDKPISLEGERKKVTILFSDIRQFTTIAEKLPPEEVLKLLNEYFKEMIEVIFNYGGTLDKFIGDGLMVEFGAPLDDKLQELHAVLSAIHMQLRLDKLCEKWAQEGRDQLSMGIGIHTGLAVLGNIGSEKRMEYTAIGDTVNVASRLEWLTKRLQKPIIISKPVYDKVKDHFVFENLNETKLPGRMGNIQAYAIHPKLQENLHQVELAHEFHHFPEEHE</sequence>
<dbReference type="InterPro" id="IPR050697">
    <property type="entry name" value="Adenylyl/Guanylyl_Cyclase_3/4"/>
</dbReference>
<dbReference type="EMBL" id="FR872582">
    <property type="protein sequence ID" value="CCB89046.1"/>
    <property type="molecule type" value="Genomic_DNA"/>
</dbReference>
<protein>
    <submittedName>
        <fullName evidence="4">Adenylate cyclase 1</fullName>
        <ecNumber evidence="4">4.6.1.1</ecNumber>
    </submittedName>
</protein>
<feature type="transmembrane region" description="Helical" evidence="1">
    <location>
        <begin position="6"/>
        <end position="27"/>
    </location>
</feature>
<feature type="domain" description="Guanylate cyclase" evidence="2">
    <location>
        <begin position="300"/>
        <end position="432"/>
    </location>
</feature>
<dbReference type="AlphaFoldDB" id="F8L8C3"/>
<dbReference type="Proteomes" id="UP000000496">
    <property type="component" value="Chromosome gsn.131"/>
</dbReference>
<proteinExistence type="predicted"/>
<dbReference type="SUPFAM" id="SSF158472">
    <property type="entry name" value="HAMP domain-like"/>
    <property type="match status" value="1"/>
</dbReference>
<feature type="domain" description="HAMP" evidence="3">
    <location>
        <begin position="225"/>
        <end position="266"/>
    </location>
</feature>
<dbReference type="PROSITE" id="PS50885">
    <property type="entry name" value="HAMP"/>
    <property type="match status" value="1"/>
</dbReference>
<dbReference type="EC" id="4.6.1.1" evidence="4"/>
<dbReference type="PANTHER" id="PTHR43081:SF1">
    <property type="entry name" value="ADENYLATE CYCLASE, TERMINAL-DIFFERENTIATION SPECIFIC"/>
    <property type="match status" value="1"/>
</dbReference>
<dbReference type="KEGG" id="sng:SNE_A11690"/>
<dbReference type="SUPFAM" id="SSF103190">
    <property type="entry name" value="Sensory domain-like"/>
    <property type="match status" value="1"/>
</dbReference>
<reference key="1">
    <citation type="journal article" date="2011" name="Mol. Biol. Evol.">
        <title>Unity in variety -- the pan-genome of the Chlamydiae.</title>
        <authorList>
            <person name="Collingro A."/>
            <person name="Tischler P."/>
            <person name="Weinmaier T."/>
            <person name="Penz T."/>
            <person name="Heinz E."/>
            <person name="Brunham R.C."/>
            <person name="Read T.D."/>
            <person name="Bavoil P.M."/>
            <person name="Sachse K."/>
            <person name="Kahane S."/>
            <person name="Friedman M.G."/>
            <person name="Rattei T."/>
            <person name="Myers G.S.A."/>
            <person name="Horn M."/>
        </authorList>
    </citation>
    <scope>NUCLEOTIDE SEQUENCE</scope>
    <source>
        <strain>Z</strain>
    </source>
</reference>
<dbReference type="InterPro" id="IPR029151">
    <property type="entry name" value="Sensor-like_sf"/>
</dbReference>
<dbReference type="HOGENOM" id="CLU_544829_0_0_0"/>
<dbReference type="InterPro" id="IPR001054">
    <property type="entry name" value="A/G_cyclase"/>
</dbReference>
<keyword evidence="4" id="KW-0456">Lyase</keyword>
<dbReference type="InterPro" id="IPR003660">
    <property type="entry name" value="HAMP_dom"/>
</dbReference>
<organism evidence="4 5">
    <name type="scientific">Simkania negevensis (strain ATCC VR-1471 / DSM 27360 / Z)</name>
    <dbReference type="NCBI Taxonomy" id="331113"/>
    <lineage>
        <taxon>Bacteria</taxon>
        <taxon>Pseudomonadati</taxon>
        <taxon>Chlamydiota</taxon>
        <taxon>Chlamydiia</taxon>
        <taxon>Parachlamydiales</taxon>
        <taxon>Simkaniaceae</taxon>
        <taxon>Simkania</taxon>
    </lineage>
</organism>
<dbReference type="Pfam" id="PF00672">
    <property type="entry name" value="HAMP"/>
    <property type="match status" value="1"/>
</dbReference>
<keyword evidence="1" id="KW-0472">Membrane</keyword>
<dbReference type="GO" id="GO:0016020">
    <property type="term" value="C:membrane"/>
    <property type="evidence" value="ECO:0007669"/>
    <property type="project" value="InterPro"/>
</dbReference>
<dbReference type="PANTHER" id="PTHR43081">
    <property type="entry name" value="ADENYLATE CYCLASE, TERMINAL-DIFFERENTIATION SPECIFIC-RELATED"/>
    <property type="match status" value="1"/>
</dbReference>
<dbReference type="CDD" id="cd06225">
    <property type="entry name" value="HAMP"/>
    <property type="match status" value="1"/>
</dbReference>
<dbReference type="Pfam" id="PF00211">
    <property type="entry name" value="Guanylate_cyc"/>
    <property type="match status" value="1"/>
</dbReference>
<gene>
    <name evidence="4" type="primary">cyaA</name>
    <name evidence="4" type="ordered locus">SNE_A11690</name>
</gene>
<evidence type="ECO:0000313" key="4">
    <source>
        <dbReference type="EMBL" id="CCB89046.1"/>
    </source>
</evidence>
<dbReference type="PROSITE" id="PS50125">
    <property type="entry name" value="GUANYLATE_CYCLASE_2"/>
    <property type="match status" value="1"/>
</dbReference>
<accession>F8L8C3</accession>
<dbReference type="CDD" id="cd07302">
    <property type="entry name" value="CHD"/>
    <property type="match status" value="1"/>
</dbReference>
<dbReference type="CDD" id="cd18773">
    <property type="entry name" value="PDC1_HK_sensor"/>
    <property type="match status" value="1"/>
</dbReference>
<dbReference type="GO" id="GO:0004016">
    <property type="term" value="F:adenylate cyclase activity"/>
    <property type="evidence" value="ECO:0007669"/>
    <property type="project" value="UniProtKB-EC"/>
</dbReference>
<dbReference type="Gene3D" id="6.10.340.10">
    <property type="match status" value="1"/>
</dbReference>
<dbReference type="InterPro" id="IPR029787">
    <property type="entry name" value="Nucleotide_cyclase"/>
</dbReference>
<dbReference type="GO" id="GO:0006171">
    <property type="term" value="P:cAMP biosynthetic process"/>
    <property type="evidence" value="ECO:0007669"/>
    <property type="project" value="TreeGrafter"/>
</dbReference>
<feature type="transmembrane region" description="Helical" evidence="1">
    <location>
        <begin position="190"/>
        <end position="212"/>
    </location>
</feature>
<dbReference type="Gene3D" id="3.30.70.1230">
    <property type="entry name" value="Nucleotide cyclase"/>
    <property type="match status" value="1"/>
</dbReference>
<dbReference type="eggNOG" id="COG2770">
    <property type="taxonomic scope" value="Bacteria"/>
</dbReference>
<dbReference type="SMART" id="SM00304">
    <property type="entry name" value="HAMP"/>
    <property type="match status" value="1"/>
</dbReference>
<evidence type="ECO:0000313" key="5">
    <source>
        <dbReference type="Proteomes" id="UP000000496"/>
    </source>
</evidence>
<keyword evidence="1" id="KW-0812">Transmembrane</keyword>
<dbReference type="SMART" id="SM00044">
    <property type="entry name" value="CYCc"/>
    <property type="match status" value="1"/>
</dbReference>
<dbReference type="OrthoDB" id="9806704at2"/>
<dbReference type="eggNOG" id="COG2114">
    <property type="taxonomic scope" value="Bacteria"/>
</dbReference>
<dbReference type="RefSeq" id="WP_013943513.1">
    <property type="nucleotide sequence ID" value="NC_015713.1"/>
</dbReference>
<evidence type="ECO:0000259" key="2">
    <source>
        <dbReference type="PROSITE" id="PS50125"/>
    </source>
</evidence>
<keyword evidence="5" id="KW-1185">Reference proteome</keyword>
<evidence type="ECO:0000256" key="1">
    <source>
        <dbReference type="SAM" id="Phobius"/>
    </source>
</evidence>